<evidence type="ECO:0000313" key="2">
    <source>
        <dbReference type="Proteomes" id="UP000702209"/>
    </source>
</evidence>
<organism evidence="1 2">
    <name type="scientific">Nocardia amamiensis</name>
    <dbReference type="NCBI Taxonomy" id="404578"/>
    <lineage>
        <taxon>Bacteria</taxon>
        <taxon>Bacillati</taxon>
        <taxon>Actinomycetota</taxon>
        <taxon>Actinomycetes</taxon>
        <taxon>Mycobacteriales</taxon>
        <taxon>Nocardiaceae</taxon>
        <taxon>Nocardia</taxon>
    </lineage>
</organism>
<dbReference type="RefSeq" id="WP_195133446.1">
    <property type="nucleotide sequence ID" value="NZ_JADLQX010000040.1"/>
</dbReference>
<name>A0ABS0D0B2_9NOCA</name>
<gene>
    <name evidence="1" type="ORF">IU459_32655</name>
</gene>
<evidence type="ECO:0008006" key="3">
    <source>
        <dbReference type="Google" id="ProtNLM"/>
    </source>
</evidence>
<accession>A0ABS0D0B2</accession>
<proteinExistence type="predicted"/>
<comment type="caution">
    <text evidence="1">The sequence shown here is derived from an EMBL/GenBank/DDBJ whole genome shotgun (WGS) entry which is preliminary data.</text>
</comment>
<evidence type="ECO:0000313" key="1">
    <source>
        <dbReference type="EMBL" id="MBF6302256.1"/>
    </source>
</evidence>
<dbReference type="EMBL" id="JADLQX010000040">
    <property type="protein sequence ID" value="MBF6302256.1"/>
    <property type="molecule type" value="Genomic_DNA"/>
</dbReference>
<protein>
    <recommendedName>
        <fullName evidence="3">CopG family transcriptional regulator</fullName>
    </recommendedName>
</protein>
<keyword evidence="2" id="KW-1185">Reference proteome</keyword>
<reference evidence="1 2" key="1">
    <citation type="submission" date="2020-10" db="EMBL/GenBank/DDBJ databases">
        <title>Identification of Nocardia species via Next-generation sequencing and recognition of intraspecies genetic diversity.</title>
        <authorList>
            <person name="Li P."/>
            <person name="Li P."/>
            <person name="Lu B."/>
        </authorList>
    </citation>
    <scope>NUCLEOTIDE SEQUENCE [LARGE SCALE GENOMIC DNA]</scope>
    <source>
        <strain evidence="1 2">BJ06-0157</strain>
    </source>
</reference>
<dbReference type="Proteomes" id="UP000702209">
    <property type="component" value="Unassembled WGS sequence"/>
</dbReference>
<sequence length="102" mass="11390">MAEFTITVDDRLAALVQAEAAGDVSAWIAKACTSRLLRQEAEALAVWQRAHPAETAAQYAEAEAEREFVDELERLRAEHGELTGEQIADAERRVRALLKREQ</sequence>